<proteinExistence type="predicted"/>
<keyword evidence="6" id="KW-1185">Reference proteome</keyword>
<dbReference type="EMBL" id="MU856922">
    <property type="protein sequence ID" value="KAK4154059.1"/>
    <property type="molecule type" value="Genomic_DNA"/>
</dbReference>
<feature type="signal peptide" evidence="3">
    <location>
        <begin position="1"/>
        <end position="22"/>
    </location>
</feature>
<evidence type="ECO:0000259" key="4">
    <source>
        <dbReference type="PROSITE" id="PS00498"/>
    </source>
</evidence>
<sequence>MQLPSLSVGLLFLACLPTAALAAENDDAEVAASERIAVLAAMYKGYTMKTMMDRHLNTQVRERRDWGRFSTEEKEAFIDAVHCLNSMPGETPRDRAPGARTRYDDFIVAHIEQTPFVHSSGLFLPFHRYFLHLFDQDIREKCGYKGPFPFWDWTRSYKDPREAAVFDGSPYSLGGNGAYVAGRVGTNITLPNGTIKTIPPATGGGCVESGPFTPDKFELRLGPVGYEPQGPDGGLGYNPRCLTRDLSPVFSRDTSPSRVVALLDQCWDLACVNEHMDAPGGVPGGVHAAGHWQVGLNALDVYASPSDPIFWLHHAQVDRIWTIWQGLDPGRRHEQAIRDLISAIDGEFYYWYPDH</sequence>
<evidence type="ECO:0000256" key="2">
    <source>
        <dbReference type="ARBA" id="ARBA00023002"/>
    </source>
</evidence>
<feature type="domain" description="Tyrosinase copper-binding" evidence="4">
    <location>
        <begin position="307"/>
        <end position="318"/>
    </location>
</feature>
<dbReference type="InterPro" id="IPR008922">
    <property type="entry name" value="Di-copper_centre_dom_sf"/>
</dbReference>
<organism evidence="5 6">
    <name type="scientific">Chaetomidium leptoderma</name>
    <dbReference type="NCBI Taxonomy" id="669021"/>
    <lineage>
        <taxon>Eukaryota</taxon>
        <taxon>Fungi</taxon>
        <taxon>Dikarya</taxon>
        <taxon>Ascomycota</taxon>
        <taxon>Pezizomycotina</taxon>
        <taxon>Sordariomycetes</taxon>
        <taxon>Sordariomycetidae</taxon>
        <taxon>Sordariales</taxon>
        <taxon>Chaetomiaceae</taxon>
        <taxon>Chaetomidium</taxon>
    </lineage>
</organism>
<dbReference type="Proteomes" id="UP001302745">
    <property type="component" value="Unassembled WGS sequence"/>
</dbReference>
<dbReference type="Pfam" id="PF00264">
    <property type="entry name" value="Tyrosinase"/>
    <property type="match status" value="1"/>
</dbReference>
<dbReference type="PANTHER" id="PTHR11474">
    <property type="entry name" value="TYROSINASE FAMILY MEMBER"/>
    <property type="match status" value="1"/>
</dbReference>
<dbReference type="PANTHER" id="PTHR11474:SF125">
    <property type="entry name" value="N-ACETYL-6-HYDROXYTRYPTOPHAN OXIDASE IVOB-RELATED"/>
    <property type="match status" value="1"/>
</dbReference>
<accession>A0AAN6ZXR4</accession>
<keyword evidence="3" id="KW-0732">Signal</keyword>
<comment type="caution">
    <text evidence="5">The sequence shown here is derived from an EMBL/GenBank/DDBJ whole genome shotgun (WGS) entry which is preliminary data.</text>
</comment>
<dbReference type="PROSITE" id="PS00498">
    <property type="entry name" value="TYROSINASE_2"/>
    <property type="match status" value="1"/>
</dbReference>
<evidence type="ECO:0000256" key="3">
    <source>
        <dbReference type="SAM" id="SignalP"/>
    </source>
</evidence>
<dbReference type="Gene3D" id="1.10.1280.10">
    <property type="entry name" value="Di-copper center containing domain from catechol oxidase"/>
    <property type="match status" value="1"/>
</dbReference>
<keyword evidence="1" id="KW-0479">Metal-binding</keyword>
<dbReference type="GO" id="GO:0016491">
    <property type="term" value="F:oxidoreductase activity"/>
    <property type="evidence" value="ECO:0007669"/>
    <property type="project" value="UniProtKB-KW"/>
</dbReference>
<evidence type="ECO:0000313" key="6">
    <source>
        <dbReference type="Proteomes" id="UP001302745"/>
    </source>
</evidence>
<dbReference type="GO" id="GO:0046872">
    <property type="term" value="F:metal ion binding"/>
    <property type="evidence" value="ECO:0007669"/>
    <property type="project" value="UniProtKB-KW"/>
</dbReference>
<dbReference type="InterPro" id="IPR050316">
    <property type="entry name" value="Tyrosinase/Hemocyanin"/>
</dbReference>
<dbReference type="PRINTS" id="PR00092">
    <property type="entry name" value="TYROSINASE"/>
</dbReference>
<evidence type="ECO:0000313" key="5">
    <source>
        <dbReference type="EMBL" id="KAK4154059.1"/>
    </source>
</evidence>
<gene>
    <name evidence="5" type="ORF">C8A00DRAFT_43113</name>
</gene>
<reference evidence="5" key="1">
    <citation type="journal article" date="2023" name="Mol. Phylogenet. Evol.">
        <title>Genome-scale phylogeny and comparative genomics of the fungal order Sordariales.</title>
        <authorList>
            <person name="Hensen N."/>
            <person name="Bonometti L."/>
            <person name="Westerberg I."/>
            <person name="Brannstrom I.O."/>
            <person name="Guillou S."/>
            <person name="Cros-Aarteil S."/>
            <person name="Calhoun S."/>
            <person name="Haridas S."/>
            <person name="Kuo A."/>
            <person name="Mondo S."/>
            <person name="Pangilinan J."/>
            <person name="Riley R."/>
            <person name="LaButti K."/>
            <person name="Andreopoulos B."/>
            <person name="Lipzen A."/>
            <person name="Chen C."/>
            <person name="Yan M."/>
            <person name="Daum C."/>
            <person name="Ng V."/>
            <person name="Clum A."/>
            <person name="Steindorff A."/>
            <person name="Ohm R.A."/>
            <person name="Martin F."/>
            <person name="Silar P."/>
            <person name="Natvig D.O."/>
            <person name="Lalanne C."/>
            <person name="Gautier V."/>
            <person name="Ament-Velasquez S.L."/>
            <person name="Kruys A."/>
            <person name="Hutchinson M.I."/>
            <person name="Powell A.J."/>
            <person name="Barry K."/>
            <person name="Miller A.N."/>
            <person name="Grigoriev I.V."/>
            <person name="Debuchy R."/>
            <person name="Gladieux P."/>
            <person name="Hiltunen Thoren M."/>
            <person name="Johannesson H."/>
        </authorList>
    </citation>
    <scope>NUCLEOTIDE SEQUENCE</scope>
    <source>
        <strain evidence="5">CBS 538.74</strain>
    </source>
</reference>
<keyword evidence="2" id="KW-0560">Oxidoreductase</keyword>
<reference evidence="5" key="2">
    <citation type="submission" date="2023-05" db="EMBL/GenBank/DDBJ databases">
        <authorList>
            <consortium name="Lawrence Berkeley National Laboratory"/>
            <person name="Steindorff A."/>
            <person name="Hensen N."/>
            <person name="Bonometti L."/>
            <person name="Westerberg I."/>
            <person name="Brannstrom I.O."/>
            <person name="Guillou S."/>
            <person name="Cros-Aarteil S."/>
            <person name="Calhoun S."/>
            <person name="Haridas S."/>
            <person name="Kuo A."/>
            <person name="Mondo S."/>
            <person name="Pangilinan J."/>
            <person name="Riley R."/>
            <person name="Labutti K."/>
            <person name="Andreopoulos B."/>
            <person name="Lipzen A."/>
            <person name="Chen C."/>
            <person name="Yanf M."/>
            <person name="Daum C."/>
            <person name="Ng V."/>
            <person name="Clum A."/>
            <person name="Ohm R."/>
            <person name="Martin F."/>
            <person name="Silar P."/>
            <person name="Natvig D."/>
            <person name="Lalanne C."/>
            <person name="Gautier V."/>
            <person name="Ament-Velasquez S.L."/>
            <person name="Kruys A."/>
            <person name="Hutchinson M.I."/>
            <person name="Powell A.J."/>
            <person name="Barry K."/>
            <person name="Miller A.N."/>
            <person name="Grigoriev I.V."/>
            <person name="Debuchy R."/>
            <person name="Gladieux P."/>
            <person name="Thoren M.H."/>
            <person name="Johannesson H."/>
        </authorList>
    </citation>
    <scope>NUCLEOTIDE SEQUENCE</scope>
    <source>
        <strain evidence="5">CBS 538.74</strain>
    </source>
</reference>
<name>A0AAN6ZXR4_9PEZI</name>
<dbReference type="AlphaFoldDB" id="A0AAN6ZXR4"/>
<dbReference type="SUPFAM" id="SSF48056">
    <property type="entry name" value="Di-copper centre-containing domain"/>
    <property type="match status" value="1"/>
</dbReference>
<feature type="chain" id="PRO_5042904708" description="Tyrosinase copper-binding domain-containing protein" evidence="3">
    <location>
        <begin position="23"/>
        <end position="355"/>
    </location>
</feature>
<protein>
    <recommendedName>
        <fullName evidence="4">Tyrosinase copper-binding domain-containing protein</fullName>
    </recommendedName>
</protein>
<dbReference type="InterPro" id="IPR002227">
    <property type="entry name" value="Tyrosinase_Cu-bd"/>
</dbReference>
<evidence type="ECO:0000256" key="1">
    <source>
        <dbReference type="ARBA" id="ARBA00022723"/>
    </source>
</evidence>